<evidence type="ECO:0000256" key="3">
    <source>
        <dbReference type="ARBA" id="ARBA00023163"/>
    </source>
</evidence>
<dbReference type="Gene3D" id="1.10.10.10">
    <property type="entry name" value="Winged helix-like DNA-binding domain superfamily/Winged helix DNA-binding domain"/>
    <property type="match status" value="1"/>
</dbReference>
<reference evidence="7 8" key="1">
    <citation type="journal article" date="2019" name="Int. J. Syst. Evol. Microbiol.">
        <title>The Global Catalogue of Microorganisms (GCM) 10K type strain sequencing project: providing services to taxonomists for standard genome sequencing and annotation.</title>
        <authorList>
            <consortium name="The Broad Institute Genomics Platform"/>
            <consortium name="The Broad Institute Genome Sequencing Center for Infectious Disease"/>
            <person name="Wu L."/>
            <person name="Ma J."/>
        </authorList>
    </citation>
    <scope>NUCLEOTIDE SEQUENCE [LARGE SCALE GENOMIC DNA]</scope>
    <source>
        <strain evidence="7 8">JCM 14736</strain>
    </source>
</reference>
<proteinExistence type="predicted"/>
<dbReference type="EMBL" id="BAAAOB010000002">
    <property type="protein sequence ID" value="GAA1792766.1"/>
    <property type="molecule type" value="Genomic_DNA"/>
</dbReference>
<dbReference type="PANTHER" id="PTHR43214:SF41">
    <property type="entry name" value="NITRATE_NITRITE RESPONSE REGULATOR PROTEIN NARP"/>
    <property type="match status" value="1"/>
</dbReference>
<dbReference type="InterPro" id="IPR011006">
    <property type="entry name" value="CheY-like_superfamily"/>
</dbReference>
<evidence type="ECO:0000313" key="7">
    <source>
        <dbReference type="EMBL" id="GAA1792766.1"/>
    </source>
</evidence>
<dbReference type="InterPro" id="IPR001789">
    <property type="entry name" value="Sig_transdc_resp-reg_receiver"/>
</dbReference>
<keyword evidence="1" id="KW-0805">Transcription regulation</keyword>
<keyword evidence="3" id="KW-0804">Transcription</keyword>
<sequence length="230" mass="24083">MAAEWVRRVLVVEDQGALRALVHDLFARSGFAVESRATAVDALAAFAEFDPDALVADIDLGSRPDGIELATALRRIAPHLGVVFLTNYPRRAAGAEVFGLPGAVFVGKAELDSPEQILTALERALRPTAPADPIDAAAVSGSEDPSAPMAAGGRTDGGVTALTRHQLAVLGMVAQGWSNEQIAQHSGATVRAVERSISRIFDRLGVSGDPATNPRVAAAARYLAEFGPQR</sequence>
<keyword evidence="8" id="KW-1185">Reference proteome</keyword>
<dbReference type="InterPro" id="IPR000792">
    <property type="entry name" value="Tscrpt_reg_LuxR_C"/>
</dbReference>
<dbReference type="SUPFAM" id="SSF52172">
    <property type="entry name" value="CheY-like"/>
    <property type="match status" value="1"/>
</dbReference>
<feature type="region of interest" description="Disordered" evidence="5">
    <location>
        <begin position="133"/>
        <end position="154"/>
    </location>
</feature>
<dbReference type="Gene3D" id="3.40.50.2300">
    <property type="match status" value="1"/>
</dbReference>
<organism evidence="7 8">
    <name type="scientific">Leucobacter iarius</name>
    <dbReference type="NCBI Taxonomy" id="333963"/>
    <lineage>
        <taxon>Bacteria</taxon>
        <taxon>Bacillati</taxon>
        <taxon>Actinomycetota</taxon>
        <taxon>Actinomycetes</taxon>
        <taxon>Micrococcales</taxon>
        <taxon>Microbacteriaceae</taxon>
        <taxon>Leucobacter</taxon>
    </lineage>
</organism>
<evidence type="ECO:0000259" key="6">
    <source>
        <dbReference type="PROSITE" id="PS50110"/>
    </source>
</evidence>
<feature type="modified residue" description="4-aspartylphosphate" evidence="4">
    <location>
        <position position="57"/>
    </location>
</feature>
<dbReference type="RefSeq" id="WP_344032228.1">
    <property type="nucleotide sequence ID" value="NZ_BAAAOB010000002.1"/>
</dbReference>
<keyword evidence="4" id="KW-0597">Phosphoprotein</keyword>
<accession>A0ABN2LLN9</accession>
<evidence type="ECO:0000256" key="2">
    <source>
        <dbReference type="ARBA" id="ARBA00023125"/>
    </source>
</evidence>
<dbReference type="SMART" id="SM00421">
    <property type="entry name" value="HTH_LUXR"/>
    <property type="match status" value="1"/>
</dbReference>
<name>A0ABN2LLN9_9MICO</name>
<dbReference type="PROSITE" id="PS50110">
    <property type="entry name" value="RESPONSE_REGULATORY"/>
    <property type="match status" value="1"/>
</dbReference>
<comment type="caution">
    <text evidence="7">The sequence shown here is derived from an EMBL/GenBank/DDBJ whole genome shotgun (WGS) entry which is preliminary data.</text>
</comment>
<dbReference type="Pfam" id="PF00072">
    <property type="entry name" value="Response_reg"/>
    <property type="match status" value="1"/>
</dbReference>
<dbReference type="CDD" id="cd00156">
    <property type="entry name" value="REC"/>
    <property type="match status" value="1"/>
</dbReference>
<dbReference type="InterPro" id="IPR036388">
    <property type="entry name" value="WH-like_DNA-bd_sf"/>
</dbReference>
<dbReference type="Pfam" id="PF00196">
    <property type="entry name" value="GerE"/>
    <property type="match status" value="1"/>
</dbReference>
<feature type="domain" description="Response regulatory" evidence="6">
    <location>
        <begin position="8"/>
        <end position="126"/>
    </location>
</feature>
<dbReference type="InterPro" id="IPR039420">
    <property type="entry name" value="WalR-like"/>
</dbReference>
<evidence type="ECO:0000313" key="8">
    <source>
        <dbReference type="Proteomes" id="UP001500851"/>
    </source>
</evidence>
<evidence type="ECO:0000256" key="4">
    <source>
        <dbReference type="PROSITE-ProRule" id="PRU00169"/>
    </source>
</evidence>
<dbReference type="Proteomes" id="UP001500851">
    <property type="component" value="Unassembled WGS sequence"/>
</dbReference>
<dbReference type="PANTHER" id="PTHR43214">
    <property type="entry name" value="TWO-COMPONENT RESPONSE REGULATOR"/>
    <property type="match status" value="1"/>
</dbReference>
<gene>
    <name evidence="7" type="ORF">GCM10009768_22170</name>
</gene>
<protein>
    <recommendedName>
        <fullName evidence="6">Response regulatory domain-containing protein</fullName>
    </recommendedName>
</protein>
<keyword evidence="2" id="KW-0238">DNA-binding</keyword>
<dbReference type="SMART" id="SM00448">
    <property type="entry name" value="REC"/>
    <property type="match status" value="1"/>
</dbReference>
<evidence type="ECO:0000256" key="5">
    <source>
        <dbReference type="SAM" id="MobiDB-lite"/>
    </source>
</evidence>
<evidence type="ECO:0000256" key="1">
    <source>
        <dbReference type="ARBA" id="ARBA00023015"/>
    </source>
</evidence>